<evidence type="ECO:0000256" key="1">
    <source>
        <dbReference type="SAM" id="Phobius"/>
    </source>
</evidence>
<dbReference type="InterPro" id="IPR011009">
    <property type="entry name" value="Kinase-like_dom_sf"/>
</dbReference>
<evidence type="ECO:0000313" key="4">
    <source>
        <dbReference type="Proteomes" id="UP001058974"/>
    </source>
</evidence>
<feature type="non-terminal residue" evidence="3">
    <location>
        <position position="1"/>
    </location>
</feature>
<accession>A0A9D4XJ69</accession>
<organism evidence="3 4">
    <name type="scientific">Pisum sativum</name>
    <name type="common">Garden pea</name>
    <name type="synonym">Lathyrus oleraceus</name>
    <dbReference type="NCBI Taxonomy" id="3888"/>
    <lineage>
        <taxon>Eukaryota</taxon>
        <taxon>Viridiplantae</taxon>
        <taxon>Streptophyta</taxon>
        <taxon>Embryophyta</taxon>
        <taxon>Tracheophyta</taxon>
        <taxon>Spermatophyta</taxon>
        <taxon>Magnoliopsida</taxon>
        <taxon>eudicotyledons</taxon>
        <taxon>Gunneridae</taxon>
        <taxon>Pentapetalae</taxon>
        <taxon>rosids</taxon>
        <taxon>fabids</taxon>
        <taxon>Fabales</taxon>
        <taxon>Fabaceae</taxon>
        <taxon>Papilionoideae</taxon>
        <taxon>50 kb inversion clade</taxon>
        <taxon>NPAAA clade</taxon>
        <taxon>Hologalegina</taxon>
        <taxon>IRL clade</taxon>
        <taxon>Fabeae</taxon>
        <taxon>Lathyrus</taxon>
    </lineage>
</organism>
<comment type="caution">
    <text evidence="3">The sequence shown here is derived from an EMBL/GenBank/DDBJ whole genome shotgun (WGS) entry which is preliminary data.</text>
</comment>
<dbReference type="PANTHER" id="PTHR32444">
    <property type="entry name" value="BULB-TYPE LECTIN DOMAIN-CONTAINING PROTEIN"/>
    <property type="match status" value="1"/>
</dbReference>
<dbReference type="InterPro" id="IPR003609">
    <property type="entry name" value="Pan_app"/>
</dbReference>
<protein>
    <recommendedName>
        <fullName evidence="2">Apple domain-containing protein</fullName>
    </recommendedName>
</protein>
<dbReference type="SMART" id="SM00473">
    <property type="entry name" value="PAN_AP"/>
    <property type="match status" value="1"/>
</dbReference>
<dbReference type="PANTHER" id="PTHR32444:SF234">
    <property type="entry name" value="RECEPTOR-LIKE SERINE_THREONINE-PROTEIN KINASE"/>
    <property type="match status" value="1"/>
</dbReference>
<dbReference type="PROSITE" id="PS50948">
    <property type="entry name" value="PAN"/>
    <property type="match status" value="1"/>
</dbReference>
<dbReference type="SUPFAM" id="SSF56112">
    <property type="entry name" value="Protein kinase-like (PK-like)"/>
    <property type="match status" value="1"/>
</dbReference>
<feature type="domain" description="Apple" evidence="2">
    <location>
        <begin position="1"/>
        <end position="74"/>
    </location>
</feature>
<evidence type="ECO:0000259" key="2">
    <source>
        <dbReference type="PROSITE" id="PS50948"/>
    </source>
</evidence>
<keyword evidence="1" id="KW-0472">Membrane</keyword>
<dbReference type="EMBL" id="JAMSHJ010000004">
    <property type="protein sequence ID" value="KAI5420090.1"/>
    <property type="molecule type" value="Genomic_DNA"/>
</dbReference>
<evidence type="ECO:0000313" key="3">
    <source>
        <dbReference type="EMBL" id="KAI5420090.1"/>
    </source>
</evidence>
<dbReference type="AlphaFoldDB" id="A0A9D4XJ69"/>
<dbReference type="Gene3D" id="3.30.200.20">
    <property type="entry name" value="Phosphorylase Kinase, domain 1"/>
    <property type="match status" value="1"/>
</dbReference>
<keyword evidence="1" id="KW-1133">Transmembrane helix</keyword>
<reference evidence="3 4" key="1">
    <citation type="journal article" date="2022" name="Nat. Genet.">
        <title>Improved pea reference genome and pan-genome highlight genomic features and evolutionary characteristics.</title>
        <authorList>
            <person name="Yang T."/>
            <person name="Liu R."/>
            <person name="Luo Y."/>
            <person name="Hu S."/>
            <person name="Wang D."/>
            <person name="Wang C."/>
            <person name="Pandey M.K."/>
            <person name="Ge S."/>
            <person name="Xu Q."/>
            <person name="Li N."/>
            <person name="Li G."/>
            <person name="Huang Y."/>
            <person name="Saxena R.K."/>
            <person name="Ji Y."/>
            <person name="Li M."/>
            <person name="Yan X."/>
            <person name="He Y."/>
            <person name="Liu Y."/>
            <person name="Wang X."/>
            <person name="Xiang C."/>
            <person name="Varshney R.K."/>
            <person name="Ding H."/>
            <person name="Gao S."/>
            <person name="Zong X."/>
        </authorList>
    </citation>
    <scope>NUCLEOTIDE SEQUENCE [LARGE SCALE GENOMIC DNA]</scope>
    <source>
        <strain evidence="3 4">cv. Zhongwan 6</strain>
    </source>
</reference>
<dbReference type="Pfam" id="PF08276">
    <property type="entry name" value="PAN_2"/>
    <property type="match status" value="1"/>
</dbReference>
<sequence length="183" mass="20766">KVEGVKVPDCTHSWVDETISLDECRVKCLNNCSCMAYTNSNITGKGSGCVMWFGDLIDIREFKDDGQDLYIRMDASELYREVHHRLVKDLIRILASIIVVLGILYLGYRRYILRRRIIEDSKMIELEGGRGSGDEGDCDLPLLAYSTLVTATDNFSIKNKIGEGGFGPVYKVIKYLLCRKRDL</sequence>
<dbReference type="Proteomes" id="UP001058974">
    <property type="component" value="Chromosome 4"/>
</dbReference>
<feature type="transmembrane region" description="Helical" evidence="1">
    <location>
        <begin position="90"/>
        <end position="108"/>
    </location>
</feature>
<keyword evidence="1" id="KW-0812">Transmembrane</keyword>
<name>A0A9D4XJ69_PEA</name>
<gene>
    <name evidence="3" type="ORF">KIW84_044038</name>
</gene>
<dbReference type="CDD" id="cd01098">
    <property type="entry name" value="PAN_AP_plant"/>
    <property type="match status" value="1"/>
</dbReference>
<dbReference type="Gramene" id="Psat04G0403800-T4">
    <property type="protein sequence ID" value="KAI5420090.1"/>
    <property type="gene ID" value="KIW84_044038"/>
</dbReference>
<keyword evidence="4" id="KW-1185">Reference proteome</keyword>
<proteinExistence type="predicted"/>